<name>Q9DSU3_9VIRU</name>
<evidence type="ECO:0000313" key="2">
    <source>
        <dbReference type="EMBL" id="CAC19142.1"/>
    </source>
</evidence>
<proteinExistence type="predicted"/>
<dbReference type="EMBL" id="AJ279814">
    <property type="protein sequence ID" value="CAC19142.1"/>
    <property type="molecule type" value="Genomic_DNA"/>
</dbReference>
<reference evidence="2" key="1">
    <citation type="journal article" date="2000" name="J. Gen. Virol.">
        <title>Phylogenetic position of the Diadromus pulchellus ascovirus DNA polymerase among viruses with large double-stranded DNA genomes.</title>
        <authorList>
            <person name="Stasiak K."/>
            <person name="Demattei M.V."/>
            <person name="Federici B.A."/>
            <person name="Bigot Y."/>
        </authorList>
    </citation>
    <scope>NUCLEOTIDE SEQUENCE</scope>
</reference>
<accession>Q9DSU3</accession>
<evidence type="ECO:0000256" key="1">
    <source>
        <dbReference type="SAM" id="MobiDB-lite"/>
    </source>
</evidence>
<feature type="region of interest" description="Disordered" evidence="1">
    <location>
        <begin position="73"/>
        <end position="106"/>
    </location>
</feature>
<feature type="compositionally biased region" description="Basic and acidic residues" evidence="1">
    <location>
        <begin position="74"/>
        <end position="106"/>
    </location>
</feature>
<protein>
    <submittedName>
        <fullName evidence="2">Uncharacterized protein</fullName>
    </submittedName>
</protein>
<organism evidence="2">
    <name type="scientific">Diadromus pulchellus ascovirus 4a</name>
    <dbReference type="NCBI Taxonomy" id="158683"/>
    <lineage>
        <taxon>Viruses</taxon>
        <taxon>Varidnaviria</taxon>
        <taxon>Bamfordvirae</taxon>
        <taxon>Nucleocytoviricota</taxon>
        <taxon>Megaviricetes</taxon>
        <taxon>Pimascovirales</taxon>
        <taxon>Pimascovirales incertae sedis</taxon>
        <taxon>Ascoviridae</taxon>
        <taxon>Toursvirus</taxon>
        <taxon>Toursvirus dptv1a</taxon>
    </lineage>
</organism>
<sequence length="106" mass="11992">MSQQETRVQGYERSRADVSRLFGVADRLSVKIKTSRVRPPGYDISGTERCSRCSQVRDNCVDLKGVDGVIVNNAEHHDAPDEQRRRSVEDVRPVVDQEHDNRKAAS</sequence>